<evidence type="ECO:0000313" key="1">
    <source>
        <dbReference type="EMBL" id="QNK01656.1"/>
    </source>
</evidence>
<evidence type="ECO:0000313" key="2">
    <source>
        <dbReference type="Proteomes" id="UP000515873"/>
    </source>
</evidence>
<dbReference type="EMBL" id="CP060412">
    <property type="protein sequence ID" value="QNK01656.1"/>
    <property type="molecule type" value="Genomic_DNA"/>
</dbReference>
<gene>
    <name evidence="1" type="ORF">H8F01_00300</name>
</gene>
<dbReference type="RefSeq" id="WP_187057115.1">
    <property type="nucleotide sequence ID" value="NZ_CP060412.1"/>
</dbReference>
<dbReference type="Proteomes" id="UP000515873">
    <property type="component" value="Chromosome"/>
</dbReference>
<dbReference type="AlphaFoldDB" id="A0A7G8Q4E8"/>
<proteinExistence type="predicted"/>
<reference evidence="1 2" key="1">
    <citation type="submission" date="2020-08" db="EMBL/GenBank/DDBJ databases">
        <title>Dyella sp. G9 isolated from forest soil.</title>
        <authorList>
            <person name="Fu J."/>
            <person name="Qiu L."/>
        </authorList>
    </citation>
    <scope>NUCLEOTIDE SEQUENCE [LARGE SCALE GENOMIC DNA]</scope>
    <source>
        <strain evidence="1 2">G9</strain>
    </source>
</reference>
<organism evidence="1 2">
    <name type="scientific">Dyella telluris</name>
    <dbReference type="NCBI Taxonomy" id="2763498"/>
    <lineage>
        <taxon>Bacteria</taxon>
        <taxon>Pseudomonadati</taxon>
        <taxon>Pseudomonadota</taxon>
        <taxon>Gammaproteobacteria</taxon>
        <taxon>Lysobacterales</taxon>
        <taxon>Rhodanobacteraceae</taxon>
        <taxon>Dyella</taxon>
    </lineage>
</organism>
<protein>
    <submittedName>
        <fullName evidence="1">Uncharacterized protein</fullName>
    </submittedName>
</protein>
<dbReference type="KEGG" id="dtl:H8F01_00300"/>
<keyword evidence="2" id="KW-1185">Reference proteome</keyword>
<name>A0A7G8Q4E8_9GAMM</name>
<accession>A0A7G8Q4E8</accession>
<sequence length="168" mass="17246">MATVPANPSLQDLVNVFGGPGDLFSYARGGGLVPNISQNYGVSDNSWYLELAQFVGATNYVPFTASATGSTVSFNLGNKTTPTTRVMSTLATAYASGGTGNFSYNWRVIGWGGGASGATAGSNTNQVSAQCTALLNGGSYVDVACDISDGVSSQTVTARCSMNYFNTV</sequence>